<dbReference type="Proteomes" id="UP000788153">
    <property type="component" value="Unassembled WGS sequence"/>
</dbReference>
<reference evidence="1 2" key="1">
    <citation type="submission" date="2020-03" db="EMBL/GenBank/DDBJ databases">
        <title>Genomic Encyclopedia of Type Strains, Phase IV (KMG-IV): sequencing the most valuable type-strain genomes for metagenomic binning, comparative biology and taxonomic classification.</title>
        <authorList>
            <person name="Goeker M."/>
        </authorList>
    </citation>
    <scope>NUCLEOTIDE SEQUENCE [LARGE SCALE GENOMIC DNA]</scope>
    <source>
        <strain evidence="1 2">DSM 22753</strain>
    </source>
</reference>
<gene>
    <name evidence="1" type="ORF">FHT01_000618</name>
</gene>
<evidence type="ECO:0000313" key="1">
    <source>
        <dbReference type="EMBL" id="NIJ23076.1"/>
    </source>
</evidence>
<organism evidence="1 2">
    <name type="scientific">Sphingomonas japonica</name>
    <dbReference type="NCBI Taxonomy" id="511662"/>
    <lineage>
        <taxon>Bacteria</taxon>
        <taxon>Pseudomonadati</taxon>
        <taxon>Pseudomonadota</taxon>
        <taxon>Alphaproteobacteria</taxon>
        <taxon>Sphingomonadales</taxon>
        <taxon>Sphingomonadaceae</taxon>
        <taxon>Sphingomonas</taxon>
    </lineage>
</organism>
<name>A0ABX0U042_9SPHN</name>
<comment type="caution">
    <text evidence="1">The sequence shown here is derived from an EMBL/GenBank/DDBJ whole genome shotgun (WGS) entry which is preliminary data.</text>
</comment>
<sequence>MNQVQINNVDHAQLRVKPLAGAAFGDAANQAPIFPVEFEEVQREFAIVFRRREAGIQAYALLGLDSRENLYLADDRWISRYVPASHRRGPFAIGQAREGDDGMPGEPMIHVDLDDPRVGAEDGLPLFLEHGGNAPYLDHVSGVLRLLYHGMQQAGSSYAGLDRAGLLTPVTLTVDVTEDRRFTIPDVEVVDVEALAALGGEILEKLHRSGELRLATLAAASLGNIQQLIQAKRSRLDEGA</sequence>
<proteinExistence type="predicted"/>
<evidence type="ECO:0000313" key="2">
    <source>
        <dbReference type="Proteomes" id="UP000788153"/>
    </source>
</evidence>
<keyword evidence="2" id="KW-1185">Reference proteome</keyword>
<dbReference type="InterPro" id="IPR010836">
    <property type="entry name" value="SapC"/>
</dbReference>
<evidence type="ECO:0008006" key="3">
    <source>
        <dbReference type="Google" id="ProtNLM"/>
    </source>
</evidence>
<accession>A0ABX0U042</accession>
<dbReference type="EMBL" id="JAASQP010000001">
    <property type="protein sequence ID" value="NIJ23076.1"/>
    <property type="molecule type" value="Genomic_DNA"/>
</dbReference>
<protein>
    <recommendedName>
        <fullName evidence="3">SapC protein</fullName>
    </recommendedName>
</protein>
<dbReference type="RefSeq" id="WP_140048252.1">
    <property type="nucleotide sequence ID" value="NZ_BAAAEV010000001.1"/>
</dbReference>
<dbReference type="Pfam" id="PF07277">
    <property type="entry name" value="SapC"/>
    <property type="match status" value="1"/>
</dbReference>